<dbReference type="AlphaFoldDB" id="A0AAV7IVJ9"/>
<gene>
    <name evidence="1" type="ORF">KQX54_000725</name>
</gene>
<proteinExistence type="predicted"/>
<dbReference type="Proteomes" id="UP000826195">
    <property type="component" value="Unassembled WGS sequence"/>
</dbReference>
<evidence type="ECO:0000313" key="2">
    <source>
        <dbReference type="Proteomes" id="UP000826195"/>
    </source>
</evidence>
<sequence length="130" mass="14634">MFTLYQYFGGAAKGVQFTPHIYSHSVPRYGARPIPTPHQHPRLTPPADLFLRLSSFPLSRAFLYILRSTTTTSATTTSSGITRSRPHPLAFLSCKSLRIFRNAANSPPFTLPFLQPYILSSQTDDYRNDV</sequence>
<reference evidence="1 2" key="1">
    <citation type="journal article" date="2021" name="J. Hered.">
        <title>A chromosome-level genome assembly of the parasitoid wasp, Cotesia glomerata (Hymenoptera: Braconidae).</title>
        <authorList>
            <person name="Pinto B.J."/>
            <person name="Weis J.J."/>
            <person name="Gamble T."/>
            <person name="Ode P.J."/>
            <person name="Paul R."/>
            <person name="Zaspel J.M."/>
        </authorList>
    </citation>
    <scope>NUCLEOTIDE SEQUENCE [LARGE SCALE GENOMIC DNA]</scope>
    <source>
        <strain evidence="1">CgM1</strain>
    </source>
</reference>
<comment type="caution">
    <text evidence="1">The sequence shown here is derived from an EMBL/GenBank/DDBJ whole genome shotgun (WGS) entry which is preliminary data.</text>
</comment>
<dbReference type="EMBL" id="JAHXZJ010000394">
    <property type="protein sequence ID" value="KAH0559020.1"/>
    <property type="molecule type" value="Genomic_DNA"/>
</dbReference>
<name>A0AAV7IVJ9_COTGL</name>
<protein>
    <submittedName>
        <fullName evidence="1">Uncharacterized protein</fullName>
    </submittedName>
</protein>
<organism evidence="1 2">
    <name type="scientific">Cotesia glomerata</name>
    <name type="common">Lepidopteran parasitic wasp</name>
    <name type="synonym">Apanteles glomeratus</name>
    <dbReference type="NCBI Taxonomy" id="32391"/>
    <lineage>
        <taxon>Eukaryota</taxon>
        <taxon>Metazoa</taxon>
        <taxon>Ecdysozoa</taxon>
        <taxon>Arthropoda</taxon>
        <taxon>Hexapoda</taxon>
        <taxon>Insecta</taxon>
        <taxon>Pterygota</taxon>
        <taxon>Neoptera</taxon>
        <taxon>Endopterygota</taxon>
        <taxon>Hymenoptera</taxon>
        <taxon>Apocrita</taxon>
        <taxon>Ichneumonoidea</taxon>
        <taxon>Braconidae</taxon>
        <taxon>Microgastrinae</taxon>
        <taxon>Cotesia</taxon>
    </lineage>
</organism>
<accession>A0AAV7IVJ9</accession>
<evidence type="ECO:0000313" key="1">
    <source>
        <dbReference type="EMBL" id="KAH0559020.1"/>
    </source>
</evidence>
<keyword evidence="2" id="KW-1185">Reference proteome</keyword>